<protein>
    <submittedName>
        <fullName evidence="1">Uncharacterized protein</fullName>
    </submittedName>
</protein>
<dbReference type="Pfam" id="PF20330">
    <property type="entry name" value="DUF6625"/>
    <property type="match status" value="1"/>
</dbReference>
<dbReference type="InterPro" id="IPR046733">
    <property type="entry name" value="DUF6625"/>
</dbReference>
<accession>G6AX36</accession>
<reference evidence="1 2" key="1">
    <citation type="submission" date="2011-08" db="EMBL/GenBank/DDBJ databases">
        <authorList>
            <person name="Weinstock G."/>
            <person name="Sodergren E."/>
            <person name="Clifton S."/>
            <person name="Fulton L."/>
            <person name="Fulton B."/>
            <person name="Courtney L."/>
            <person name="Fronick C."/>
            <person name="Harrison M."/>
            <person name="Strong C."/>
            <person name="Farmer C."/>
            <person name="Delahaunty K."/>
            <person name="Markovic C."/>
            <person name="Hall O."/>
            <person name="Minx P."/>
            <person name="Tomlinson C."/>
            <person name="Mitreva M."/>
            <person name="Hou S."/>
            <person name="Chen J."/>
            <person name="Wollam A."/>
            <person name="Pepin K.H."/>
            <person name="Johnson M."/>
            <person name="Bhonagiri V."/>
            <person name="Zhang X."/>
            <person name="Suruliraj S."/>
            <person name="Warren W."/>
            <person name="Chinwalla A."/>
            <person name="Mardis E.R."/>
            <person name="Wilson R.K."/>
        </authorList>
    </citation>
    <scope>NUCLEOTIDE SEQUENCE [LARGE SCALE GENOMIC DNA]</scope>
    <source>
        <strain evidence="1 2">DSM 18206</strain>
    </source>
</reference>
<dbReference type="AlphaFoldDB" id="G6AX36"/>
<dbReference type="HOGENOM" id="CLU_068038_0_0_10"/>
<proteinExistence type="predicted"/>
<organism evidence="1 2">
    <name type="scientific">Leyella stercorea DSM 18206</name>
    <dbReference type="NCBI Taxonomy" id="1002367"/>
    <lineage>
        <taxon>Bacteria</taxon>
        <taxon>Pseudomonadati</taxon>
        <taxon>Bacteroidota</taxon>
        <taxon>Bacteroidia</taxon>
        <taxon>Bacteroidales</taxon>
        <taxon>Prevotellaceae</taxon>
        <taxon>Leyella</taxon>
    </lineage>
</organism>
<comment type="caution">
    <text evidence="1">The sequence shown here is derived from an EMBL/GenBank/DDBJ whole genome shotgun (WGS) entry which is preliminary data.</text>
</comment>
<dbReference type="GeneID" id="78336910"/>
<dbReference type="eggNOG" id="ENOG502ZCE3">
    <property type="taxonomic scope" value="Bacteria"/>
</dbReference>
<evidence type="ECO:0000313" key="2">
    <source>
        <dbReference type="Proteomes" id="UP000004407"/>
    </source>
</evidence>
<dbReference type="EMBL" id="AFZZ01000104">
    <property type="protein sequence ID" value="EHJ40812.1"/>
    <property type="molecule type" value="Genomic_DNA"/>
</dbReference>
<name>G6AX36_9BACT</name>
<dbReference type="PATRIC" id="fig|1002367.3.peg.947"/>
<evidence type="ECO:0000313" key="1">
    <source>
        <dbReference type="EMBL" id="EHJ40812.1"/>
    </source>
</evidence>
<gene>
    <name evidence="1" type="ORF">HMPREF0673_01186</name>
</gene>
<dbReference type="RefSeq" id="WP_007898992.1">
    <property type="nucleotide sequence ID" value="NZ_JH379409.1"/>
</dbReference>
<sequence>MKKRLCFVIPYFGKLPNYFPLFLKSCEANPKFNWIVFTDDDGNYDYPDNVLKVKMTFKECQTLVKSKFEFHVALEKPYKLCDLKPMYGYIFEEYLKEFNFWGHCDVDTIMGNLDKWLSEEFLERYDKLFCLGHMTIYRNSFANNRVFMHRLKDKLSYKDVLSNERIMWFDEEWNNDYNINRIFLDTGKKVFKEDLSLNISYSYNNFVRGKYVGKDNTTMPFGFEIEQMKKAIYIWDQGNLFRIYSEKGKLKKEHFLYMHLQNRPMKMNFSLLYVDRFEVIPDEFIPCRENTITNDNIDGLCICKSWLVQKLFCQRLIRRIKSFFV</sequence>
<dbReference type="Proteomes" id="UP000004407">
    <property type="component" value="Unassembled WGS sequence"/>
</dbReference>